<evidence type="ECO:0000313" key="2">
    <source>
        <dbReference type="Proteomes" id="UP001054945"/>
    </source>
</evidence>
<protein>
    <submittedName>
        <fullName evidence="1">Uncharacterized protein</fullName>
    </submittedName>
</protein>
<name>A0AAV4XWZ7_CAEEX</name>
<dbReference type="AlphaFoldDB" id="A0AAV4XWZ7"/>
<evidence type="ECO:0000313" key="1">
    <source>
        <dbReference type="EMBL" id="GIY98404.1"/>
    </source>
</evidence>
<comment type="caution">
    <text evidence="1">The sequence shown here is derived from an EMBL/GenBank/DDBJ whole genome shotgun (WGS) entry which is preliminary data.</text>
</comment>
<accession>A0AAV4XWZ7</accession>
<reference evidence="1 2" key="1">
    <citation type="submission" date="2021-06" db="EMBL/GenBank/DDBJ databases">
        <title>Caerostris extrusa draft genome.</title>
        <authorList>
            <person name="Kono N."/>
            <person name="Arakawa K."/>
        </authorList>
    </citation>
    <scope>NUCLEOTIDE SEQUENCE [LARGE SCALE GENOMIC DNA]</scope>
</reference>
<dbReference type="Proteomes" id="UP001054945">
    <property type="component" value="Unassembled WGS sequence"/>
</dbReference>
<sequence>MFSNLLGNRRFNIMRAADVLDWYSSPIPSYTSYISTPLQILHFTPLQILHFHTSADPHFHTSADPTFPHLCRSYISTPLQILHFYTSADNWAMLTDK</sequence>
<proteinExistence type="predicted"/>
<keyword evidence="2" id="KW-1185">Reference proteome</keyword>
<organism evidence="1 2">
    <name type="scientific">Caerostris extrusa</name>
    <name type="common">Bark spider</name>
    <name type="synonym">Caerostris bankana</name>
    <dbReference type="NCBI Taxonomy" id="172846"/>
    <lineage>
        <taxon>Eukaryota</taxon>
        <taxon>Metazoa</taxon>
        <taxon>Ecdysozoa</taxon>
        <taxon>Arthropoda</taxon>
        <taxon>Chelicerata</taxon>
        <taxon>Arachnida</taxon>
        <taxon>Araneae</taxon>
        <taxon>Araneomorphae</taxon>
        <taxon>Entelegynae</taxon>
        <taxon>Araneoidea</taxon>
        <taxon>Araneidae</taxon>
        <taxon>Caerostris</taxon>
    </lineage>
</organism>
<gene>
    <name evidence="1" type="ORF">CEXT_260641</name>
</gene>
<dbReference type="EMBL" id="BPLR01000923">
    <property type="protein sequence ID" value="GIY98404.1"/>
    <property type="molecule type" value="Genomic_DNA"/>
</dbReference>